<proteinExistence type="predicted"/>
<reference evidence="2" key="2">
    <citation type="journal article" date="2017" name="Nat. Plants">
        <title>The Aegilops tauschii genome reveals multiple impacts of transposons.</title>
        <authorList>
            <person name="Zhao G."/>
            <person name="Zou C."/>
            <person name="Li K."/>
            <person name="Wang K."/>
            <person name="Li T."/>
            <person name="Gao L."/>
            <person name="Zhang X."/>
            <person name="Wang H."/>
            <person name="Yang Z."/>
            <person name="Liu X."/>
            <person name="Jiang W."/>
            <person name="Mao L."/>
            <person name="Kong X."/>
            <person name="Jiao Y."/>
            <person name="Jia J."/>
        </authorList>
    </citation>
    <scope>NUCLEOTIDE SEQUENCE [LARGE SCALE GENOMIC DNA]</scope>
    <source>
        <strain evidence="2">cv. AL8/78</strain>
    </source>
</reference>
<dbReference type="AlphaFoldDB" id="A0A453KDY5"/>
<protein>
    <submittedName>
        <fullName evidence="1">Uncharacterized protein</fullName>
    </submittedName>
</protein>
<dbReference type="EnsemblPlants" id="AET5Gv20387800.1">
    <property type="protein sequence ID" value="AET5Gv20387800.1"/>
    <property type="gene ID" value="AET5Gv20387800"/>
</dbReference>
<organism evidence="1 2">
    <name type="scientific">Aegilops tauschii subsp. strangulata</name>
    <name type="common">Goatgrass</name>
    <dbReference type="NCBI Taxonomy" id="200361"/>
    <lineage>
        <taxon>Eukaryota</taxon>
        <taxon>Viridiplantae</taxon>
        <taxon>Streptophyta</taxon>
        <taxon>Embryophyta</taxon>
        <taxon>Tracheophyta</taxon>
        <taxon>Spermatophyta</taxon>
        <taxon>Magnoliopsida</taxon>
        <taxon>Liliopsida</taxon>
        <taxon>Poales</taxon>
        <taxon>Poaceae</taxon>
        <taxon>BOP clade</taxon>
        <taxon>Pooideae</taxon>
        <taxon>Triticodae</taxon>
        <taxon>Triticeae</taxon>
        <taxon>Triticinae</taxon>
        <taxon>Aegilops</taxon>
    </lineage>
</organism>
<name>A0A453KDY5_AEGTS</name>
<reference evidence="2" key="1">
    <citation type="journal article" date="2014" name="Science">
        <title>Ancient hybridizations among the ancestral genomes of bread wheat.</title>
        <authorList>
            <consortium name="International Wheat Genome Sequencing Consortium,"/>
            <person name="Marcussen T."/>
            <person name="Sandve S.R."/>
            <person name="Heier L."/>
            <person name="Spannagl M."/>
            <person name="Pfeifer M."/>
            <person name="Jakobsen K.S."/>
            <person name="Wulff B.B."/>
            <person name="Steuernagel B."/>
            <person name="Mayer K.F."/>
            <person name="Olsen O.A."/>
        </authorList>
    </citation>
    <scope>NUCLEOTIDE SEQUENCE [LARGE SCALE GENOMIC DNA]</scope>
    <source>
        <strain evidence="2">cv. AL8/78</strain>
    </source>
</reference>
<accession>A0A453KDY5</accession>
<reference evidence="1" key="3">
    <citation type="journal article" date="2017" name="Nature">
        <title>Genome sequence of the progenitor of the wheat D genome Aegilops tauschii.</title>
        <authorList>
            <person name="Luo M.C."/>
            <person name="Gu Y.Q."/>
            <person name="Puiu D."/>
            <person name="Wang H."/>
            <person name="Twardziok S.O."/>
            <person name="Deal K.R."/>
            <person name="Huo N."/>
            <person name="Zhu T."/>
            <person name="Wang L."/>
            <person name="Wang Y."/>
            <person name="McGuire P.E."/>
            <person name="Liu S."/>
            <person name="Long H."/>
            <person name="Ramasamy R.K."/>
            <person name="Rodriguez J.C."/>
            <person name="Van S.L."/>
            <person name="Yuan L."/>
            <person name="Wang Z."/>
            <person name="Xia Z."/>
            <person name="Xiao L."/>
            <person name="Anderson O.D."/>
            <person name="Ouyang S."/>
            <person name="Liang Y."/>
            <person name="Zimin A.V."/>
            <person name="Pertea G."/>
            <person name="Qi P."/>
            <person name="Bennetzen J.L."/>
            <person name="Dai X."/>
            <person name="Dawson M.W."/>
            <person name="Muller H.G."/>
            <person name="Kugler K."/>
            <person name="Rivarola-Duarte L."/>
            <person name="Spannagl M."/>
            <person name="Mayer K.F.X."/>
            <person name="Lu F.H."/>
            <person name="Bevan M.W."/>
            <person name="Leroy P."/>
            <person name="Li P."/>
            <person name="You F.M."/>
            <person name="Sun Q."/>
            <person name="Liu Z."/>
            <person name="Lyons E."/>
            <person name="Wicker T."/>
            <person name="Salzberg S.L."/>
            <person name="Devos K.M."/>
            <person name="Dvorak J."/>
        </authorList>
    </citation>
    <scope>NUCLEOTIDE SEQUENCE [LARGE SCALE GENOMIC DNA]</scope>
    <source>
        <strain evidence="1">cv. AL8/78</strain>
    </source>
</reference>
<evidence type="ECO:0000313" key="2">
    <source>
        <dbReference type="Proteomes" id="UP000015105"/>
    </source>
</evidence>
<reference evidence="1" key="5">
    <citation type="journal article" date="2021" name="G3 (Bethesda)">
        <title>Aegilops tauschii genome assembly Aet v5.0 features greater sequence contiguity and improved annotation.</title>
        <authorList>
            <person name="Wang L."/>
            <person name="Zhu T."/>
            <person name="Rodriguez J.C."/>
            <person name="Deal K.R."/>
            <person name="Dubcovsky J."/>
            <person name="McGuire P.E."/>
            <person name="Lux T."/>
            <person name="Spannagl M."/>
            <person name="Mayer K.F.X."/>
            <person name="Baldrich P."/>
            <person name="Meyers B.C."/>
            <person name="Huo N."/>
            <person name="Gu Y.Q."/>
            <person name="Zhou H."/>
            <person name="Devos K.M."/>
            <person name="Bennetzen J.L."/>
            <person name="Unver T."/>
            <person name="Budak H."/>
            <person name="Gulick P.J."/>
            <person name="Galiba G."/>
            <person name="Kalapos B."/>
            <person name="Nelson D.R."/>
            <person name="Li P."/>
            <person name="You F.M."/>
            <person name="Luo M.C."/>
            <person name="Dvorak J."/>
        </authorList>
    </citation>
    <scope>NUCLEOTIDE SEQUENCE [LARGE SCALE GENOMIC DNA]</scope>
    <source>
        <strain evidence="1">cv. AL8/78</strain>
    </source>
</reference>
<keyword evidence="2" id="KW-1185">Reference proteome</keyword>
<evidence type="ECO:0000313" key="1">
    <source>
        <dbReference type="EnsemblPlants" id="AET5Gv20387800.1"/>
    </source>
</evidence>
<sequence>MLRSVDWEVLLLCRILYIEKQEIDETIEKLVKLLEVDLYFTDQYESSITCRPVQCVLIWNEVFGLCFFWCPILKS</sequence>
<reference evidence="1" key="4">
    <citation type="submission" date="2019-03" db="UniProtKB">
        <authorList>
            <consortium name="EnsemblPlants"/>
        </authorList>
    </citation>
    <scope>IDENTIFICATION</scope>
</reference>
<dbReference type="Proteomes" id="UP000015105">
    <property type="component" value="Chromosome 5D"/>
</dbReference>
<dbReference type="Gramene" id="AET5Gv20387800.1">
    <property type="protein sequence ID" value="AET5Gv20387800.1"/>
    <property type="gene ID" value="AET5Gv20387800"/>
</dbReference>